<comment type="caution">
    <text evidence="3">The sequence shown here is derived from an EMBL/GenBank/DDBJ whole genome shotgun (WGS) entry which is preliminary data.</text>
</comment>
<name>A0A3S3R041_9BACT</name>
<evidence type="ECO:0000313" key="4">
    <source>
        <dbReference type="Proteomes" id="UP000286862"/>
    </source>
</evidence>
<dbReference type="Proteomes" id="UP000286862">
    <property type="component" value="Unassembled WGS sequence"/>
</dbReference>
<sequence>MPKDSSRSVPFKSLYLAALSGIVLWTAVIALSFVRSIHVERRQLATLAEQQARSHFNKDQAFRFWASFHGGVYVPVTEETPPNPHLSHLSERDIVTPSGKQLTLMNPAYMLHQMMGQFEKLYGVKGRITSLQFFNPDNAPDEWEKKALHAFEQGVEEVLEYTEIKGEPYLRLMRPMVAKADCLKCHAKQGYKEGDIRGGVGIALPLTSFRKASNDVVRQICFVYILLWLALLPVFFFFYKKMRSRLRERMQHESEP</sequence>
<evidence type="ECO:0000259" key="2">
    <source>
        <dbReference type="Pfam" id="PF11845"/>
    </source>
</evidence>
<keyword evidence="1" id="KW-0812">Transmembrane</keyword>
<dbReference type="Gene3D" id="3.30.450.290">
    <property type="match status" value="1"/>
</dbReference>
<organism evidence="3 4">
    <name type="scientific">Candidatus Electrothrix marina</name>
    <dbReference type="NCBI Taxonomy" id="1859130"/>
    <lineage>
        <taxon>Bacteria</taxon>
        <taxon>Pseudomonadati</taxon>
        <taxon>Thermodesulfobacteriota</taxon>
        <taxon>Desulfobulbia</taxon>
        <taxon>Desulfobulbales</taxon>
        <taxon>Desulfobulbaceae</taxon>
        <taxon>Candidatus Electrothrix</taxon>
    </lineage>
</organism>
<evidence type="ECO:0000313" key="3">
    <source>
        <dbReference type="EMBL" id="RWX46889.1"/>
    </source>
</evidence>
<feature type="non-terminal residue" evidence="3">
    <location>
        <position position="256"/>
    </location>
</feature>
<proteinExistence type="predicted"/>
<feature type="transmembrane region" description="Helical" evidence="1">
    <location>
        <begin position="216"/>
        <end position="239"/>
    </location>
</feature>
<feature type="domain" description="Tll0287-like" evidence="2">
    <location>
        <begin position="42"/>
        <end position="205"/>
    </location>
</feature>
<evidence type="ECO:0000256" key="1">
    <source>
        <dbReference type="SAM" id="Phobius"/>
    </source>
</evidence>
<keyword evidence="1" id="KW-0472">Membrane</keyword>
<accession>A0A3S3R041</accession>
<dbReference type="Pfam" id="PF11845">
    <property type="entry name" value="Tll0287-like"/>
    <property type="match status" value="1"/>
</dbReference>
<reference evidence="3 4" key="1">
    <citation type="submission" date="2017-01" db="EMBL/GenBank/DDBJ databases">
        <title>The cable genome- insights into the physiology and evolution of filamentous bacteria capable of sulfide oxidation via long distance electron transfer.</title>
        <authorList>
            <person name="Schreiber L."/>
            <person name="Bjerg J.T."/>
            <person name="Boggild A."/>
            <person name="Van De Vossenberg J."/>
            <person name="Meysman F."/>
            <person name="Nielsen L.P."/>
            <person name="Schramm A."/>
            <person name="Kjeldsen K.U."/>
        </authorList>
    </citation>
    <scope>NUCLEOTIDE SEQUENCE [LARGE SCALE GENOMIC DNA]</scope>
    <source>
        <strain evidence="3">A2</strain>
    </source>
</reference>
<keyword evidence="1" id="KW-1133">Transmembrane helix</keyword>
<gene>
    <name evidence="3" type="ORF">VT99_11943</name>
</gene>
<dbReference type="InterPro" id="IPR021796">
    <property type="entry name" value="Tll0287-like_dom"/>
</dbReference>
<dbReference type="AlphaFoldDB" id="A0A3S3R041"/>
<dbReference type="EMBL" id="MTKQ01000194">
    <property type="protein sequence ID" value="RWX46889.1"/>
    <property type="molecule type" value="Genomic_DNA"/>
</dbReference>
<protein>
    <recommendedName>
        <fullName evidence="2">Tll0287-like domain-containing protein</fullName>
    </recommendedName>
</protein>